<feature type="region of interest" description="Disordered" evidence="9">
    <location>
        <begin position="1"/>
        <end position="53"/>
    </location>
</feature>
<evidence type="ECO:0000256" key="1">
    <source>
        <dbReference type="ARBA" id="ARBA00004123"/>
    </source>
</evidence>
<dbReference type="Pfam" id="PF00439">
    <property type="entry name" value="Bromodomain"/>
    <property type="match status" value="2"/>
</dbReference>
<dbReference type="CDD" id="cd04369">
    <property type="entry name" value="Bromodomain"/>
    <property type="match status" value="1"/>
</dbReference>
<dbReference type="EMBL" id="KL142367">
    <property type="protein sequence ID" value="KDR85693.1"/>
    <property type="molecule type" value="Genomic_DNA"/>
</dbReference>
<protein>
    <recommendedName>
        <fullName evidence="10">Bromo domain-containing protein</fullName>
    </recommendedName>
</protein>
<keyword evidence="4" id="KW-0805">Transcription regulation</keyword>
<evidence type="ECO:0000256" key="3">
    <source>
        <dbReference type="ARBA" id="ARBA00022853"/>
    </source>
</evidence>
<dbReference type="Proteomes" id="UP000027222">
    <property type="component" value="Unassembled WGS sequence"/>
</dbReference>
<keyword evidence="12" id="KW-1185">Reference proteome</keyword>
<keyword evidence="6" id="KW-0804">Transcription</keyword>
<evidence type="ECO:0000256" key="7">
    <source>
        <dbReference type="ARBA" id="ARBA00023242"/>
    </source>
</evidence>
<evidence type="ECO:0000313" key="12">
    <source>
        <dbReference type="Proteomes" id="UP000027222"/>
    </source>
</evidence>
<dbReference type="Gene3D" id="1.20.920.10">
    <property type="entry name" value="Bromodomain-like"/>
    <property type="match status" value="2"/>
</dbReference>
<evidence type="ECO:0000256" key="9">
    <source>
        <dbReference type="SAM" id="MobiDB-lite"/>
    </source>
</evidence>
<evidence type="ECO:0000256" key="2">
    <source>
        <dbReference type="ARBA" id="ARBA00022737"/>
    </source>
</evidence>
<reference evidence="12" key="1">
    <citation type="journal article" date="2014" name="Proc. Natl. Acad. Sci. U.S.A.">
        <title>Extensive sampling of basidiomycete genomes demonstrates inadequacy of the white-rot/brown-rot paradigm for wood decay fungi.</title>
        <authorList>
            <person name="Riley R."/>
            <person name="Salamov A.A."/>
            <person name="Brown D.W."/>
            <person name="Nagy L.G."/>
            <person name="Floudas D."/>
            <person name="Held B.W."/>
            <person name="Levasseur A."/>
            <person name="Lombard V."/>
            <person name="Morin E."/>
            <person name="Otillar R."/>
            <person name="Lindquist E.A."/>
            <person name="Sun H."/>
            <person name="LaButti K.M."/>
            <person name="Schmutz J."/>
            <person name="Jabbour D."/>
            <person name="Luo H."/>
            <person name="Baker S.E."/>
            <person name="Pisabarro A.G."/>
            <person name="Walton J.D."/>
            <person name="Blanchette R.A."/>
            <person name="Henrissat B."/>
            <person name="Martin F."/>
            <person name="Cullen D."/>
            <person name="Hibbett D.S."/>
            <person name="Grigoriev I.V."/>
        </authorList>
    </citation>
    <scope>NUCLEOTIDE SEQUENCE [LARGE SCALE GENOMIC DNA]</scope>
    <source>
        <strain evidence="12">CBS 339.88</strain>
    </source>
</reference>
<dbReference type="AlphaFoldDB" id="A0A067U2R6"/>
<feature type="compositionally biased region" description="Polar residues" evidence="9">
    <location>
        <begin position="376"/>
        <end position="391"/>
    </location>
</feature>
<dbReference type="HOGENOM" id="CLU_022941_0_0_1"/>
<feature type="compositionally biased region" description="Low complexity" evidence="9">
    <location>
        <begin position="301"/>
        <end position="316"/>
    </location>
</feature>
<feature type="domain" description="Bromo" evidence="10">
    <location>
        <begin position="194"/>
        <end position="264"/>
    </location>
</feature>
<proteinExistence type="predicted"/>
<dbReference type="GO" id="GO:0006368">
    <property type="term" value="P:transcription elongation by RNA polymerase II"/>
    <property type="evidence" value="ECO:0007669"/>
    <property type="project" value="TreeGrafter"/>
</dbReference>
<dbReference type="STRING" id="685588.A0A067U2R6"/>
<feature type="compositionally biased region" description="Pro residues" evidence="9">
    <location>
        <begin position="329"/>
        <end position="342"/>
    </location>
</feature>
<dbReference type="OrthoDB" id="6017at2759"/>
<dbReference type="SUPFAM" id="SSF47370">
    <property type="entry name" value="Bromodomain"/>
    <property type="match status" value="2"/>
</dbReference>
<name>A0A067U2R6_GALM3</name>
<feature type="compositionally biased region" description="Acidic residues" evidence="9">
    <location>
        <begin position="499"/>
        <end position="529"/>
    </location>
</feature>
<gene>
    <name evidence="11" type="ORF">GALMADRAFT_218786</name>
</gene>
<evidence type="ECO:0000256" key="8">
    <source>
        <dbReference type="PROSITE-ProRule" id="PRU00035"/>
    </source>
</evidence>
<dbReference type="PROSITE" id="PS50014">
    <property type="entry name" value="BROMODOMAIN_2"/>
    <property type="match status" value="2"/>
</dbReference>
<organism evidence="11 12">
    <name type="scientific">Galerina marginata (strain CBS 339.88)</name>
    <dbReference type="NCBI Taxonomy" id="685588"/>
    <lineage>
        <taxon>Eukaryota</taxon>
        <taxon>Fungi</taxon>
        <taxon>Dikarya</taxon>
        <taxon>Basidiomycota</taxon>
        <taxon>Agaricomycotina</taxon>
        <taxon>Agaricomycetes</taxon>
        <taxon>Agaricomycetidae</taxon>
        <taxon>Agaricales</taxon>
        <taxon>Agaricineae</taxon>
        <taxon>Strophariaceae</taxon>
        <taxon>Galerina</taxon>
    </lineage>
</organism>
<keyword evidence="5 8" id="KW-0103">Bromodomain</keyword>
<feature type="compositionally biased region" description="Basic residues" evidence="9">
    <location>
        <begin position="539"/>
        <end position="552"/>
    </location>
</feature>
<sequence>MSKRELGALNGTGDNEGSRHKRRREGGGYSSDVDVTMSDPVEPTAMNGGASGATTKEQGLKLWQTVKDAVNKDGRPLSIDFLRKPPKRQYPDYYAIIKHPIALDDIKKQLDSSGYSSLEDVKTDLELLFGNAKQYNLTESIIFQDAKELLKLVHKTYNKMVPNEEDGENSKPKPPNLTRLIKARLEKLVSKEVDGRTLSDEFMQLPSKKLWPIYYKEIKSPQCFEAIFKHIKRKEYETSADFAADVELVFSNALTFNQDHTPIWNDAVALRDYFRQLMSDLPPPHNLPQYAKPSNKIKIRPPQAAQAAASSSAPQASHHESVKLRVPAQHPPKPIPPTPTPALPAQTLSNPPSAPTPTLVKQTAPAATKVSIPQVKAQSKGSTPVPHPQQTVSFINATPSHYPRAPYAPAGSTPATAAAPAAPSAIRSNSATNANIHSTSQSPAPVNLPPSHQLKAINLRIQPKGRSLSLDHCDGVKSWALRLMPGETSILVNDVSFMGDEEDEESSDDEDHDVEKHEEEEDMDMDVDVEAGAPSPMKNGRKKGKGRGRGRPPKSSTAAAAKAAQAAAAAKAAKAKKKPATKIGEIQLKLNKFLVKEQPEQPGEWNVYLPVGSNVIEVGETGGMIWKVYAERLPDV</sequence>
<feature type="region of interest" description="Disordered" evidence="9">
    <location>
        <begin position="299"/>
        <end position="391"/>
    </location>
</feature>
<dbReference type="PRINTS" id="PR00503">
    <property type="entry name" value="BROMODOMAIN"/>
</dbReference>
<dbReference type="InterPro" id="IPR018359">
    <property type="entry name" value="Bromodomain_CS"/>
</dbReference>
<dbReference type="GO" id="GO:0003682">
    <property type="term" value="F:chromatin binding"/>
    <property type="evidence" value="ECO:0007669"/>
    <property type="project" value="TreeGrafter"/>
</dbReference>
<evidence type="ECO:0000313" key="11">
    <source>
        <dbReference type="EMBL" id="KDR85693.1"/>
    </source>
</evidence>
<evidence type="ECO:0000256" key="5">
    <source>
        <dbReference type="ARBA" id="ARBA00023117"/>
    </source>
</evidence>
<evidence type="ECO:0000256" key="4">
    <source>
        <dbReference type="ARBA" id="ARBA00023015"/>
    </source>
</evidence>
<dbReference type="InterPro" id="IPR036427">
    <property type="entry name" value="Bromodomain-like_sf"/>
</dbReference>
<dbReference type="InterPro" id="IPR001487">
    <property type="entry name" value="Bromodomain"/>
</dbReference>
<feature type="domain" description="Bromo" evidence="10">
    <location>
        <begin position="73"/>
        <end position="143"/>
    </location>
</feature>
<keyword evidence="2" id="KW-0677">Repeat</keyword>
<dbReference type="PROSITE" id="PS00633">
    <property type="entry name" value="BROMODOMAIN_1"/>
    <property type="match status" value="1"/>
</dbReference>
<accession>A0A067U2R6</accession>
<evidence type="ECO:0000256" key="6">
    <source>
        <dbReference type="ARBA" id="ARBA00023163"/>
    </source>
</evidence>
<dbReference type="PANTHER" id="PTHR16062:SF19">
    <property type="entry name" value="PROTEIN POLYBROMO-1"/>
    <property type="match status" value="1"/>
</dbReference>
<dbReference type="SMART" id="SM00297">
    <property type="entry name" value="BROMO"/>
    <property type="match status" value="2"/>
</dbReference>
<dbReference type="GO" id="GO:0006338">
    <property type="term" value="P:chromatin remodeling"/>
    <property type="evidence" value="ECO:0007669"/>
    <property type="project" value="InterPro"/>
</dbReference>
<dbReference type="GO" id="GO:0016586">
    <property type="term" value="C:RSC-type complex"/>
    <property type="evidence" value="ECO:0007669"/>
    <property type="project" value="InterPro"/>
</dbReference>
<dbReference type="InterPro" id="IPR037382">
    <property type="entry name" value="Rsc/polybromo"/>
</dbReference>
<feature type="region of interest" description="Disordered" evidence="9">
    <location>
        <begin position="499"/>
        <end position="563"/>
    </location>
</feature>
<evidence type="ECO:0000259" key="10">
    <source>
        <dbReference type="PROSITE" id="PS50014"/>
    </source>
</evidence>
<feature type="region of interest" description="Disordered" evidence="9">
    <location>
        <begin position="405"/>
        <end position="425"/>
    </location>
</feature>
<keyword evidence="7" id="KW-0539">Nucleus</keyword>
<comment type="subcellular location">
    <subcellularLocation>
        <location evidence="1">Nucleus</location>
    </subcellularLocation>
</comment>
<keyword evidence="3" id="KW-0156">Chromatin regulator</keyword>
<dbReference type="PANTHER" id="PTHR16062">
    <property type="entry name" value="SWI/SNF-RELATED"/>
    <property type="match status" value="1"/>
</dbReference>